<feature type="domain" description="Hemerythrin-like" evidence="2">
    <location>
        <begin position="60"/>
        <end position="201"/>
    </location>
</feature>
<evidence type="ECO:0000256" key="1">
    <source>
        <dbReference type="SAM" id="MobiDB-lite"/>
    </source>
</evidence>
<keyword evidence="4" id="KW-1185">Reference proteome</keyword>
<evidence type="ECO:0000313" key="3">
    <source>
        <dbReference type="EMBL" id="KAK3301647.1"/>
    </source>
</evidence>
<dbReference type="Pfam" id="PF01814">
    <property type="entry name" value="Hemerythrin"/>
    <property type="match status" value="1"/>
</dbReference>
<dbReference type="EMBL" id="JAUDZG010000008">
    <property type="protein sequence ID" value="KAK3301647.1"/>
    <property type="molecule type" value="Genomic_DNA"/>
</dbReference>
<dbReference type="PANTHER" id="PTHR38048">
    <property type="entry name" value="EXPRESSED PROTEIN"/>
    <property type="match status" value="1"/>
</dbReference>
<dbReference type="Gene3D" id="1.20.120.520">
    <property type="entry name" value="nmb1532 protein domain like"/>
    <property type="match status" value="1"/>
</dbReference>
<evidence type="ECO:0000313" key="4">
    <source>
        <dbReference type="Proteomes" id="UP001273166"/>
    </source>
</evidence>
<reference evidence="3" key="1">
    <citation type="journal article" date="2023" name="Mol. Phylogenet. Evol.">
        <title>Genome-scale phylogeny and comparative genomics of the fungal order Sordariales.</title>
        <authorList>
            <person name="Hensen N."/>
            <person name="Bonometti L."/>
            <person name="Westerberg I."/>
            <person name="Brannstrom I.O."/>
            <person name="Guillou S."/>
            <person name="Cros-Aarteil S."/>
            <person name="Calhoun S."/>
            <person name="Haridas S."/>
            <person name="Kuo A."/>
            <person name="Mondo S."/>
            <person name="Pangilinan J."/>
            <person name="Riley R."/>
            <person name="LaButti K."/>
            <person name="Andreopoulos B."/>
            <person name="Lipzen A."/>
            <person name="Chen C."/>
            <person name="Yan M."/>
            <person name="Daum C."/>
            <person name="Ng V."/>
            <person name="Clum A."/>
            <person name="Steindorff A."/>
            <person name="Ohm R.A."/>
            <person name="Martin F."/>
            <person name="Silar P."/>
            <person name="Natvig D.O."/>
            <person name="Lalanne C."/>
            <person name="Gautier V."/>
            <person name="Ament-Velasquez S.L."/>
            <person name="Kruys A."/>
            <person name="Hutchinson M.I."/>
            <person name="Powell A.J."/>
            <person name="Barry K."/>
            <person name="Miller A.N."/>
            <person name="Grigoriev I.V."/>
            <person name="Debuchy R."/>
            <person name="Gladieux P."/>
            <person name="Hiltunen Thoren M."/>
            <person name="Johannesson H."/>
        </authorList>
    </citation>
    <scope>NUCLEOTIDE SEQUENCE</scope>
    <source>
        <strain evidence="3">CBS 333.67</strain>
    </source>
</reference>
<gene>
    <name evidence="3" type="ORF">B0T15DRAFT_544255</name>
</gene>
<accession>A0AAJ0GKN1</accession>
<dbReference type="PANTHER" id="PTHR38048:SF1">
    <property type="entry name" value="HEMERYTHRIN-LIKE DOMAIN-CONTAINING PROTEIN"/>
    <property type="match status" value="1"/>
</dbReference>
<dbReference type="AlphaFoldDB" id="A0AAJ0GKN1"/>
<dbReference type="CDD" id="cd12108">
    <property type="entry name" value="Hr-like"/>
    <property type="match status" value="1"/>
</dbReference>
<name>A0AAJ0GKN1_9PEZI</name>
<dbReference type="InterPro" id="IPR053206">
    <property type="entry name" value="Dimeric_xanthone_biosynth"/>
</dbReference>
<feature type="compositionally biased region" description="Basic and acidic residues" evidence="1">
    <location>
        <begin position="1"/>
        <end position="10"/>
    </location>
</feature>
<dbReference type="RefSeq" id="XP_062717427.1">
    <property type="nucleotide sequence ID" value="XM_062870053.1"/>
</dbReference>
<organism evidence="3 4">
    <name type="scientific">Chaetomium strumarium</name>
    <dbReference type="NCBI Taxonomy" id="1170767"/>
    <lineage>
        <taxon>Eukaryota</taxon>
        <taxon>Fungi</taxon>
        <taxon>Dikarya</taxon>
        <taxon>Ascomycota</taxon>
        <taxon>Pezizomycotina</taxon>
        <taxon>Sordariomycetes</taxon>
        <taxon>Sordariomycetidae</taxon>
        <taxon>Sordariales</taxon>
        <taxon>Chaetomiaceae</taxon>
        <taxon>Chaetomium</taxon>
    </lineage>
</organism>
<proteinExistence type="predicted"/>
<sequence length="224" mass="26211">MVQDERKEPLGADAQVDPQPPAQQTRPDCVAEPALGSESESERKLPPLTPQEFRVYNRLSEKMDYFHEHFRQMYSTLHTACVTKRRPAGMTLKQFIDEGLNLTRYLESHHTIEETYLYPILARKMPEFQASSPPGALKKGKEGRQEDCELIRQHRLIHEGMDEMADYLRQCKSKECELELSVLKEKIDPWGEVLLKHLEQEVRDLSAENMRKYWTLQEMRSIPI</sequence>
<evidence type="ECO:0000259" key="2">
    <source>
        <dbReference type="Pfam" id="PF01814"/>
    </source>
</evidence>
<protein>
    <recommendedName>
        <fullName evidence="2">Hemerythrin-like domain-containing protein</fullName>
    </recommendedName>
</protein>
<comment type="caution">
    <text evidence="3">The sequence shown here is derived from an EMBL/GenBank/DDBJ whole genome shotgun (WGS) entry which is preliminary data.</text>
</comment>
<dbReference type="InterPro" id="IPR012312">
    <property type="entry name" value="Hemerythrin-like"/>
</dbReference>
<dbReference type="GeneID" id="87888882"/>
<reference evidence="3" key="2">
    <citation type="submission" date="2023-06" db="EMBL/GenBank/DDBJ databases">
        <authorList>
            <consortium name="Lawrence Berkeley National Laboratory"/>
            <person name="Mondo S.J."/>
            <person name="Hensen N."/>
            <person name="Bonometti L."/>
            <person name="Westerberg I."/>
            <person name="Brannstrom I.O."/>
            <person name="Guillou S."/>
            <person name="Cros-Aarteil S."/>
            <person name="Calhoun S."/>
            <person name="Haridas S."/>
            <person name="Kuo A."/>
            <person name="Pangilinan J."/>
            <person name="Riley R."/>
            <person name="Labutti K."/>
            <person name="Andreopoulos B."/>
            <person name="Lipzen A."/>
            <person name="Chen C."/>
            <person name="Yanf M."/>
            <person name="Daum C."/>
            <person name="Ng V."/>
            <person name="Clum A."/>
            <person name="Steindorff A."/>
            <person name="Ohm R."/>
            <person name="Martin F."/>
            <person name="Silar P."/>
            <person name="Natvig D."/>
            <person name="Lalanne C."/>
            <person name="Gautier V."/>
            <person name="Ament-Velasquez S.L."/>
            <person name="Kruys A."/>
            <person name="Hutchinson M.I."/>
            <person name="Powell A.J."/>
            <person name="Barry K."/>
            <person name="Miller A.N."/>
            <person name="Grigoriev I.V."/>
            <person name="Debuchy R."/>
            <person name="Gladieux P."/>
            <person name="Thoren M.H."/>
            <person name="Johannesson H."/>
        </authorList>
    </citation>
    <scope>NUCLEOTIDE SEQUENCE</scope>
    <source>
        <strain evidence="3">CBS 333.67</strain>
    </source>
</reference>
<dbReference type="Proteomes" id="UP001273166">
    <property type="component" value="Unassembled WGS sequence"/>
</dbReference>
<feature type="region of interest" description="Disordered" evidence="1">
    <location>
        <begin position="1"/>
        <end position="49"/>
    </location>
</feature>